<dbReference type="InterPro" id="IPR034737">
    <property type="entry name" value="TCTP"/>
</dbReference>
<dbReference type="Pfam" id="PF00838">
    <property type="entry name" value="TCTP"/>
    <property type="match status" value="1"/>
</dbReference>
<evidence type="ECO:0000313" key="4">
    <source>
        <dbReference type="Proteomes" id="UP000008144"/>
    </source>
</evidence>
<feature type="domain" description="TCTP" evidence="2">
    <location>
        <begin position="1"/>
        <end position="170"/>
    </location>
</feature>
<reference evidence="4" key="1">
    <citation type="journal article" date="2002" name="Science">
        <title>The draft genome of Ciona intestinalis: insights into chordate and vertebrate origins.</title>
        <authorList>
            <person name="Dehal P."/>
            <person name="Satou Y."/>
            <person name="Campbell R.K."/>
            <person name="Chapman J."/>
            <person name="Degnan B."/>
            <person name="De Tomaso A."/>
            <person name="Davidson B."/>
            <person name="Di Gregorio A."/>
            <person name="Gelpke M."/>
            <person name="Goodstein D.M."/>
            <person name="Harafuji N."/>
            <person name="Hastings K.E."/>
            <person name="Ho I."/>
            <person name="Hotta K."/>
            <person name="Huang W."/>
            <person name="Kawashima T."/>
            <person name="Lemaire P."/>
            <person name="Martinez D."/>
            <person name="Meinertzhagen I.A."/>
            <person name="Necula S."/>
            <person name="Nonaka M."/>
            <person name="Putnam N."/>
            <person name="Rash S."/>
            <person name="Saiga H."/>
            <person name="Satake M."/>
            <person name="Terry A."/>
            <person name="Yamada L."/>
            <person name="Wang H.G."/>
            <person name="Awazu S."/>
            <person name="Azumi K."/>
            <person name="Boore J."/>
            <person name="Branno M."/>
            <person name="Chin-Bow S."/>
            <person name="DeSantis R."/>
            <person name="Doyle S."/>
            <person name="Francino P."/>
            <person name="Keys D.N."/>
            <person name="Haga S."/>
            <person name="Hayashi H."/>
            <person name="Hino K."/>
            <person name="Imai K.S."/>
            <person name="Inaba K."/>
            <person name="Kano S."/>
            <person name="Kobayashi K."/>
            <person name="Kobayashi M."/>
            <person name="Lee B.I."/>
            <person name="Makabe K.W."/>
            <person name="Manohar C."/>
            <person name="Matassi G."/>
            <person name="Medina M."/>
            <person name="Mochizuki Y."/>
            <person name="Mount S."/>
            <person name="Morishita T."/>
            <person name="Miura S."/>
            <person name="Nakayama A."/>
            <person name="Nishizaka S."/>
            <person name="Nomoto H."/>
            <person name="Ohta F."/>
            <person name="Oishi K."/>
            <person name="Rigoutsos I."/>
            <person name="Sano M."/>
            <person name="Sasaki A."/>
            <person name="Sasakura Y."/>
            <person name="Shoguchi E."/>
            <person name="Shin-i T."/>
            <person name="Spagnuolo A."/>
            <person name="Stainier D."/>
            <person name="Suzuki M.M."/>
            <person name="Tassy O."/>
            <person name="Takatori N."/>
            <person name="Tokuoka M."/>
            <person name="Yagi K."/>
            <person name="Yoshizaki F."/>
            <person name="Wada S."/>
            <person name="Zhang C."/>
            <person name="Hyatt P.D."/>
            <person name="Larimer F."/>
            <person name="Detter C."/>
            <person name="Doggett N."/>
            <person name="Glavina T."/>
            <person name="Hawkins T."/>
            <person name="Richardson P."/>
            <person name="Lucas S."/>
            <person name="Kohara Y."/>
            <person name="Levine M."/>
            <person name="Satoh N."/>
            <person name="Rokhsar D.S."/>
        </authorList>
    </citation>
    <scope>NUCLEOTIDE SEQUENCE [LARGE SCALE GENOMIC DNA]</scope>
</reference>
<dbReference type="Proteomes" id="UP000008144">
    <property type="component" value="Chromosome 7"/>
</dbReference>
<dbReference type="OMA" id="AYNKCIK"/>
<dbReference type="GO" id="GO:0005737">
    <property type="term" value="C:cytoplasm"/>
    <property type="evidence" value="ECO:0000318"/>
    <property type="project" value="GO_Central"/>
</dbReference>
<dbReference type="GeneTree" id="ENSGT00390000006051"/>
<keyword evidence="4" id="KW-1185">Reference proteome</keyword>
<dbReference type="RefSeq" id="XP_009859052.1">
    <property type="nucleotide sequence ID" value="XM_009860750.3"/>
</dbReference>
<dbReference type="STRING" id="7719.ENSCINP00000029118"/>
<dbReference type="PANTHER" id="PTHR11991:SF0">
    <property type="entry name" value="TRANSLATIONALLY-CONTROLLED TUMOR PROTEIN"/>
    <property type="match status" value="1"/>
</dbReference>
<dbReference type="PRINTS" id="PR01653">
    <property type="entry name" value="TCTPROTEIN"/>
</dbReference>
<dbReference type="eggNOG" id="KOG1727">
    <property type="taxonomic scope" value="Eukaryota"/>
</dbReference>
<dbReference type="FunCoup" id="A0A1W5B6T4">
    <property type="interactions" value="252"/>
</dbReference>
<dbReference type="Ensembl" id="ENSCINT00000029364.2">
    <property type="protein sequence ID" value="ENSCINP00000029118.2"/>
    <property type="gene ID" value="ENSCING00000017035.2"/>
</dbReference>
<reference evidence="3" key="3">
    <citation type="submission" date="2025-08" db="UniProtKB">
        <authorList>
            <consortium name="Ensembl"/>
        </authorList>
    </citation>
    <scope>IDENTIFICATION</scope>
</reference>
<comment type="similarity">
    <text evidence="1">Belongs to the TCTP family.</text>
</comment>
<name>A0A1W5B6T4_CIOIN</name>
<dbReference type="PROSITE" id="PS01002">
    <property type="entry name" value="TCTP_1"/>
    <property type="match status" value="1"/>
</dbReference>
<dbReference type="InterPro" id="IPR018105">
    <property type="entry name" value="Translational_control_tumour_p"/>
</dbReference>
<evidence type="ECO:0000256" key="1">
    <source>
        <dbReference type="PROSITE-ProRule" id="PRU01133"/>
    </source>
</evidence>
<accession>A0A1W5B6T4</accession>
<dbReference type="SUPFAM" id="SSF51316">
    <property type="entry name" value="Mss4-like"/>
    <property type="match status" value="1"/>
</dbReference>
<proteinExistence type="inferred from homology"/>
<accession>F6XR53</accession>
<evidence type="ECO:0000313" key="3">
    <source>
        <dbReference type="Ensembl" id="ENSCINP00000029118.2"/>
    </source>
</evidence>
<dbReference type="EMBL" id="EAAA01002520">
    <property type="status" value="NOT_ANNOTATED_CDS"/>
    <property type="molecule type" value="Genomic_DNA"/>
</dbReference>
<dbReference type="InParanoid" id="A0A1W5B6T4"/>
<reference evidence="3" key="4">
    <citation type="submission" date="2025-09" db="UniProtKB">
        <authorList>
            <consortium name="Ensembl"/>
        </authorList>
    </citation>
    <scope>IDENTIFICATION</scope>
</reference>
<dbReference type="InterPro" id="IPR018103">
    <property type="entry name" value="Translation_control_tumour_CS"/>
</dbReference>
<dbReference type="PROSITE" id="PS51797">
    <property type="entry name" value="TCTP_3"/>
    <property type="match status" value="1"/>
</dbReference>
<reference evidence="3" key="2">
    <citation type="journal article" date="2008" name="Genome Biol.">
        <title>Improved genome assembly and evidence-based global gene model set for the chordate Ciona intestinalis: new insight into intron and operon populations.</title>
        <authorList>
            <person name="Satou Y."/>
            <person name="Mineta K."/>
            <person name="Ogasawara M."/>
            <person name="Sasakura Y."/>
            <person name="Shoguchi E."/>
            <person name="Ueno K."/>
            <person name="Yamada L."/>
            <person name="Matsumoto J."/>
            <person name="Wasserscheid J."/>
            <person name="Dewar K."/>
            <person name="Wiley G.B."/>
            <person name="Macmil S.L."/>
            <person name="Roe B.A."/>
            <person name="Zeller R.W."/>
            <person name="Hastings K.E."/>
            <person name="Lemaire P."/>
            <person name="Lindquist E."/>
            <person name="Endo T."/>
            <person name="Hotta K."/>
            <person name="Inaba K."/>
        </authorList>
    </citation>
    <scope>NUCLEOTIDE SEQUENCE [LARGE SCALE GENOMIC DNA]</scope>
    <source>
        <strain evidence="3">wild type</strain>
    </source>
</reference>
<dbReference type="GeneID" id="100185755"/>
<gene>
    <name evidence="3" type="primary">LOC100185755</name>
</gene>
<dbReference type="GO" id="GO:0005509">
    <property type="term" value="F:calcium ion binding"/>
    <property type="evidence" value="ECO:0000318"/>
    <property type="project" value="GO_Central"/>
</dbReference>
<sequence length="170" mass="19157">MLIFKDIITGDELFTDAQKYEEFMGAFYKVYGKTTTRNDDLDPSLFGANPSAEDGDSGAAESSSTQVIDFVDACKLVEAPAYDKKTFMAYFKDYCKHVAEKLTQEGRTDDVTEFKKHATDAMKYIKGNIKAFQIFTGESVDPDGSVGYLDWEDNVPYILFFKHALVEEKV</sequence>
<protein>
    <submittedName>
        <fullName evidence="3">Translationally-controlled tumor protein homolog</fullName>
    </submittedName>
</protein>
<dbReference type="OrthoDB" id="10248936at2759"/>
<dbReference type="AlphaFoldDB" id="A0A1W5B6T4"/>
<dbReference type="EMBL" id="EAAA01002521">
    <property type="status" value="NOT_ANNOTATED_CDS"/>
    <property type="molecule type" value="Genomic_DNA"/>
</dbReference>
<evidence type="ECO:0000259" key="2">
    <source>
        <dbReference type="PROSITE" id="PS51797"/>
    </source>
</evidence>
<dbReference type="PANTHER" id="PTHR11991">
    <property type="entry name" value="TRANSLATIONALLY CONTROLLED TUMOR PROTEIN-RELATED"/>
    <property type="match status" value="1"/>
</dbReference>
<organism evidence="3 4">
    <name type="scientific">Ciona intestinalis</name>
    <name type="common">Transparent sea squirt</name>
    <name type="synonym">Ascidia intestinalis</name>
    <dbReference type="NCBI Taxonomy" id="7719"/>
    <lineage>
        <taxon>Eukaryota</taxon>
        <taxon>Metazoa</taxon>
        <taxon>Chordata</taxon>
        <taxon>Tunicata</taxon>
        <taxon>Ascidiacea</taxon>
        <taxon>Phlebobranchia</taxon>
        <taxon>Cionidae</taxon>
        <taxon>Ciona</taxon>
    </lineage>
</organism>
<dbReference type="KEGG" id="cin:100185755"/>
<dbReference type="InterPro" id="IPR011323">
    <property type="entry name" value="Mss4/transl-control_tumour"/>
</dbReference>
<dbReference type="EMBL" id="EAAA01002519">
    <property type="status" value="NOT_ANNOTATED_CDS"/>
    <property type="molecule type" value="Genomic_DNA"/>
</dbReference>
<dbReference type="InterPro" id="IPR011057">
    <property type="entry name" value="Mss4-like_sf"/>
</dbReference>
<dbReference type="Gene3D" id="2.170.150.10">
    <property type="entry name" value="Metal Binding Protein, Guanine Nucleotide Exchange Factor, Chain A"/>
    <property type="match status" value="1"/>
</dbReference>